<feature type="domain" description="Ketosynthase family 3 (KS3)" evidence="5">
    <location>
        <begin position="2"/>
        <end position="463"/>
    </location>
</feature>
<dbReference type="CDD" id="cd08953">
    <property type="entry name" value="KR_2_SDR_x"/>
    <property type="match status" value="1"/>
</dbReference>
<dbReference type="InterPro" id="IPR014030">
    <property type="entry name" value="Ketoacyl_synth_N"/>
</dbReference>
<dbReference type="InterPro" id="IPR001227">
    <property type="entry name" value="Ac_transferase_dom_sf"/>
</dbReference>
<dbReference type="InterPro" id="IPR049551">
    <property type="entry name" value="PKS_DH_C"/>
</dbReference>
<dbReference type="PANTHER" id="PTHR43775:SF37">
    <property type="entry name" value="SI:DKEY-61P9.11"/>
    <property type="match status" value="1"/>
</dbReference>
<dbReference type="PROSITE" id="PS52019">
    <property type="entry name" value="PKS_MFAS_DH"/>
    <property type="match status" value="1"/>
</dbReference>
<keyword evidence="1" id="KW-0596">Phosphopantetheine</keyword>
<dbReference type="Gene3D" id="3.10.129.110">
    <property type="entry name" value="Polyketide synthase dehydratase"/>
    <property type="match status" value="1"/>
</dbReference>
<evidence type="ECO:0000259" key="5">
    <source>
        <dbReference type="PROSITE" id="PS52004"/>
    </source>
</evidence>
<dbReference type="SMART" id="SM00822">
    <property type="entry name" value="PKS_KR"/>
    <property type="match status" value="1"/>
</dbReference>
<dbReference type="SUPFAM" id="SSF51735">
    <property type="entry name" value="NAD(P)-binding Rossmann-fold domains"/>
    <property type="match status" value="1"/>
</dbReference>
<dbReference type="RefSeq" id="WP_378324004.1">
    <property type="nucleotide sequence ID" value="NZ_JBHTGP010000013.1"/>
</dbReference>
<dbReference type="InterPro" id="IPR036736">
    <property type="entry name" value="ACP-like_sf"/>
</dbReference>
<dbReference type="SUPFAM" id="SSF52151">
    <property type="entry name" value="FabD/lysophospholipase-like"/>
    <property type="match status" value="1"/>
</dbReference>
<dbReference type="Pfam" id="PF08659">
    <property type="entry name" value="KR"/>
    <property type="match status" value="1"/>
</dbReference>
<evidence type="ECO:0000313" key="7">
    <source>
        <dbReference type="EMBL" id="MFD0688215.1"/>
    </source>
</evidence>
<dbReference type="InterPro" id="IPR016039">
    <property type="entry name" value="Thiolase-like"/>
</dbReference>
<dbReference type="EMBL" id="JBHTGP010000013">
    <property type="protein sequence ID" value="MFD0688215.1"/>
    <property type="molecule type" value="Genomic_DNA"/>
</dbReference>
<dbReference type="Pfam" id="PF02801">
    <property type="entry name" value="Ketoacyl-synt_C"/>
    <property type="match status" value="1"/>
</dbReference>
<dbReference type="InterPro" id="IPR016035">
    <property type="entry name" value="Acyl_Trfase/lysoPLipase"/>
</dbReference>
<keyword evidence="8" id="KW-1185">Reference proteome</keyword>
<proteinExistence type="predicted"/>
<dbReference type="Gene3D" id="3.40.47.10">
    <property type="match status" value="1"/>
</dbReference>
<dbReference type="Pfam" id="PF00109">
    <property type="entry name" value="ketoacyl-synt"/>
    <property type="match status" value="1"/>
</dbReference>
<feature type="active site" description="Proton donor; for dehydratase activity" evidence="4">
    <location>
        <position position="1672"/>
    </location>
</feature>
<dbReference type="InterPro" id="IPR042104">
    <property type="entry name" value="PKS_dehydratase_sf"/>
</dbReference>
<dbReference type="InterPro" id="IPR050091">
    <property type="entry name" value="PKS_NRPS_Biosynth_Enz"/>
</dbReference>
<dbReference type="SUPFAM" id="SSF47336">
    <property type="entry name" value="ACP-like"/>
    <property type="match status" value="1"/>
</dbReference>
<keyword evidence="2" id="KW-0597">Phosphoprotein</keyword>
<evidence type="ECO:0000256" key="2">
    <source>
        <dbReference type="ARBA" id="ARBA00022553"/>
    </source>
</evidence>
<gene>
    <name evidence="7" type="ORF">ACFQZM_27230</name>
</gene>
<organism evidence="7 8">
    <name type="scientific">Actinomadura fibrosa</name>
    <dbReference type="NCBI Taxonomy" id="111802"/>
    <lineage>
        <taxon>Bacteria</taxon>
        <taxon>Bacillati</taxon>
        <taxon>Actinomycetota</taxon>
        <taxon>Actinomycetes</taxon>
        <taxon>Streptosporangiales</taxon>
        <taxon>Thermomonosporaceae</taxon>
        <taxon>Actinomadura</taxon>
    </lineage>
</organism>
<evidence type="ECO:0000256" key="1">
    <source>
        <dbReference type="ARBA" id="ARBA00022450"/>
    </source>
</evidence>
<dbReference type="PROSITE" id="PS52004">
    <property type="entry name" value="KS3_2"/>
    <property type="match status" value="1"/>
</dbReference>
<dbReference type="InterPro" id="IPR020841">
    <property type="entry name" value="PKS_Beta-ketoAc_synthase_dom"/>
</dbReference>
<evidence type="ECO:0000256" key="4">
    <source>
        <dbReference type="PROSITE-ProRule" id="PRU01363"/>
    </source>
</evidence>
<reference evidence="8" key="1">
    <citation type="journal article" date="2019" name="Int. J. Syst. Evol. Microbiol.">
        <title>The Global Catalogue of Microorganisms (GCM) 10K type strain sequencing project: providing services to taxonomists for standard genome sequencing and annotation.</title>
        <authorList>
            <consortium name="The Broad Institute Genomics Platform"/>
            <consortium name="The Broad Institute Genome Sequencing Center for Infectious Disease"/>
            <person name="Wu L."/>
            <person name="Ma J."/>
        </authorList>
    </citation>
    <scope>NUCLEOTIDE SEQUENCE [LARGE SCALE GENOMIC DNA]</scope>
    <source>
        <strain evidence="8">JCM 9371</strain>
    </source>
</reference>
<dbReference type="Pfam" id="PF00698">
    <property type="entry name" value="Acyl_transf_1"/>
    <property type="match status" value="1"/>
</dbReference>
<dbReference type="CDD" id="cd00833">
    <property type="entry name" value="PKS"/>
    <property type="match status" value="1"/>
</dbReference>
<dbReference type="InterPro" id="IPR014043">
    <property type="entry name" value="Acyl_transferase_dom"/>
</dbReference>
<dbReference type="InterPro" id="IPR013968">
    <property type="entry name" value="PKS_KR"/>
</dbReference>
<protein>
    <submittedName>
        <fullName evidence="7">SDR family NAD(P)-dependent oxidoreductase</fullName>
    </submittedName>
</protein>
<evidence type="ECO:0000259" key="6">
    <source>
        <dbReference type="PROSITE" id="PS52019"/>
    </source>
</evidence>
<dbReference type="InterPro" id="IPR036291">
    <property type="entry name" value="NAD(P)-bd_dom_sf"/>
</dbReference>
<keyword evidence="3" id="KW-0808">Transferase</keyword>
<evidence type="ECO:0000313" key="8">
    <source>
        <dbReference type="Proteomes" id="UP001597063"/>
    </source>
</evidence>
<feature type="region of interest" description="N-terminal hotdog fold" evidence="4">
    <location>
        <begin position="1468"/>
        <end position="1593"/>
    </location>
</feature>
<feature type="domain" description="PKS/mFAS DH" evidence="6">
    <location>
        <begin position="1468"/>
        <end position="1748"/>
    </location>
</feature>
<feature type="region of interest" description="C-terminal hotdog fold" evidence="4">
    <location>
        <begin position="1608"/>
        <end position="1748"/>
    </location>
</feature>
<dbReference type="PANTHER" id="PTHR43775">
    <property type="entry name" value="FATTY ACID SYNTHASE"/>
    <property type="match status" value="1"/>
</dbReference>
<dbReference type="InterPro" id="IPR014031">
    <property type="entry name" value="Ketoacyl_synth_C"/>
</dbReference>
<accession>A0ABW2XUJ4</accession>
<dbReference type="SUPFAM" id="SSF55048">
    <property type="entry name" value="Probable ACP-binding domain of malonyl-CoA ACP transacylase"/>
    <property type="match status" value="1"/>
</dbReference>
<dbReference type="SMART" id="SM00825">
    <property type="entry name" value="PKS_KS"/>
    <property type="match status" value="1"/>
</dbReference>
<dbReference type="Pfam" id="PF14765">
    <property type="entry name" value="PS-DH"/>
    <property type="match status" value="1"/>
</dbReference>
<dbReference type="SUPFAM" id="SSF53901">
    <property type="entry name" value="Thiolase-like"/>
    <property type="match status" value="1"/>
</dbReference>
<dbReference type="InterPro" id="IPR049900">
    <property type="entry name" value="PKS_mFAS_DH"/>
</dbReference>
<sequence length="1949" mass="201690">MGSRIAIVGMACRFPDASTPEELWDNVLAGRRSFRRIPDERIRLDDYYSADRASADHIYITEAALLRDWEFDRVRFKVAGSTFRNADLTHWLALETAAEALADAGFPEGRAAPGESTGVLVGNSLTGEGIRAAQMRLRWPYVRRVVADALKGDLENERLAAVLAELERSYKAPFPVPDGDSLAGGLSNTIAGRICNHFDFNGGGYVVDGACASSLLSVITACNALLGGDMDLAVAGGVDVSVDATELIGFSRAGALAVEEMRVYDQRSAGFWPGEGCGMVVLMREEDAVAGGHRVHGFIDGWGVSSDGAGGITRPETDGQRLALDRAYRRAGFGPDEVAYFEGHGTGTAVGDAAELETLIEARRAAGAAPGSVPAAVGSIKANIGHTKAAAGVAGLIKSVKAVGTGVLPPTTGCERPHPLLGEGADALRVLRKGEAWPDGAPLRAGVSAMGFGGINTHLVVEAPRAVRRTRVDNRTRAVLNSPQDAELFALDASSAAALADRAAALAPVAAAAARSELPDLAAHLAGRLERRPWRAVVVASGPAQLAASLRRVAELATELETGPEGATARHLDPAAGIFVGGPGALPRIVYLFPGQGSGTRSDGGALRRRFEAVDELYETAALPSGGDQVETAVAQPRIATASAAGLRMLTGLGVEARAAVGHSLGEITALHWADGFDEAALLRIAAARGRAMSELAEGDGGMAGITADLGTVTALLAEEDDGVVVAGHNGPRQTVVSGPSAGLLRVIGRATRAGLQAVRLPVSHAFHSPLVAPAADALAEHLRGEDVAPPRRPVFSTVTGGPVAAGAAPDELRGLLREQITAPVRFTDALRAAAEGADLLIEVGPGQVLTHLAREVVDVPAVATRTDEDSLAGLLHALGAAFAAGAGVRVAELFADRLIRPFDPETEPVFIGNMCEIVPEVDATLLADASRRATAPGESPSPEVPDAVDTGDPLMLLRTLVARRAEFPLEAVQADSKFLDDLHLSSIVVSELVGEAMRALELNEPAAPTGYATATLGQVAETLTELVATGSTGTEDAEAAAARIVPPGVGPWVRAFAVDRRETPLPARTAPRAPGTWRVVGEHPAAGTLREALEAAELGEGVLVVVPSGDSPADRDRRLAALRAGAAAVLGGKDVTRCVIVQEGPGAAGFAKTLHLEAPWVATTVVTAALDDAATPGLVAAEAAATAAFREVLHGGGARREPVLAPVEPVAADLPLGADDVLLVTGGGKGISAECALALARESGARLVLLGRSHPSADAELAANLDRMEAAGVTARYLRADVTDAGRIAAAVAEAEAALGPVTAVLHGAGGNVPKLLDELTDEDYARTIGPKVAGLEAVLAAVDTARLRLVVTFGSMTGRAGLRGEAHYAAANEWQSDLVERLAAAHPHCRFRAVEWSLWSGVGMGERLGSVENLARAGVTTITPDQGVAMLRDLVADPSAPVVAVVTGRFGEMPTVSFGAGELPLLRFLERPRVVYPGIELVADSEVGWGSDPYLAEHVFGGGTEAVLPGTVGMEIMSQAAAALLELDAPPVLTGVEFLRAIAVAKDAPVTVRVAALRTAPGSVTTVVRCSTTNFQVDHFRAVCEPPTGAPKGTGLARPENAALPPMAIDPQTELYGPRLFHGPRFRLMGDIRRADAHNVTARLLPDTRADWFGRYLPSRLLLGDPAARDSYMQPLALCAPTVLAIPAGVDRLVPGPNAGATAAFVHARYRMDAEAWDLEVTDEDGELIETWEGFRTRIVEKFPLPAGWVPALLGPYVEHALVAFGLAGRAVLDTDPDGASRREAAGLAVRRLLGGDVTLAHRPDGKPEASTGESVSIAHCAGITLATTTPGCDLELVTARDREAWSGLLGADGLALADALTGAFDGTAEDFDTAATRVWAAGESAVKAGLPPRTPFTLDSVHEDGWAVLAAGEHRVATLAGGLRGVAEPAVLAVLTGAATAGEARA</sequence>
<dbReference type="Gene3D" id="1.10.1200.10">
    <property type="entry name" value="ACP-like"/>
    <property type="match status" value="1"/>
</dbReference>
<dbReference type="Pfam" id="PF21089">
    <property type="entry name" value="PKS_DH_N"/>
    <property type="match status" value="1"/>
</dbReference>
<dbReference type="Proteomes" id="UP001597063">
    <property type="component" value="Unassembled WGS sequence"/>
</dbReference>
<feature type="active site" description="Proton acceptor; for dehydratase activity" evidence="4">
    <location>
        <position position="1500"/>
    </location>
</feature>
<dbReference type="SMART" id="SM00827">
    <property type="entry name" value="PKS_AT"/>
    <property type="match status" value="1"/>
</dbReference>
<comment type="caution">
    <text evidence="7">The sequence shown here is derived from an EMBL/GenBank/DDBJ whole genome shotgun (WGS) entry which is preliminary data.</text>
</comment>
<dbReference type="Gene3D" id="3.40.366.10">
    <property type="entry name" value="Malonyl-Coenzyme A Acyl Carrier Protein, domain 2"/>
    <property type="match status" value="1"/>
</dbReference>
<dbReference type="InterPro" id="IPR016036">
    <property type="entry name" value="Malonyl_transacylase_ACP-bd"/>
</dbReference>
<name>A0ABW2XUJ4_9ACTN</name>
<dbReference type="Gene3D" id="3.40.50.720">
    <property type="entry name" value="NAD(P)-binding Rossmann-like Domain"/>
    <property type="match status" value="1"/>
</dbReference>
<evidence type="ECO:0000256" key="3">
    <source>
        <dbReference type="ARBA" id="ARBA00022679"/>
    </source>
</evidence>
<dbReference type="InterPro" id="IPR049552">
    <property type="entry name" value="PKS_DH_N"/>
</dbReference>
<dbReference type="InterPro" id="IPR057326">
    <property type="entry name" value="KR_dom"/>
</dbReference>